<feature type="region of interest" description="Disordered" evidence="1">
    <location>
        <begin position="99"/>
        <end position="119"/>
    </location>
</feature>
<dbReference type="PANTHER" id="PTHR36064">
    <property type="entry name" value="EMBRYO DEFECTIVE 2735"/>
    <property type="match status" value="1"/>
</dbReference>
<dbReference type="AlphaFoldDB" id="A0A2P5Y327"/>
<dbReference type="Proteomes" id="UP000239757">
    <property type="component" value="Unassembled WGS sequence"/>
</dbReference>
<dbReference type="OrthoDB" id="514706at2759"/>
<reference evidence="2 3" key="1">
    <citation type="submission" date="2015-01" db="EMBL/GenBank/DDBJ databases">
        <title>Genome of allotetraploid Gossypium barbadense reveals genomic plasticity and fiber elongation in cotton evolution.</title>
        <authorList>
            <person name="Chen X."/>
            <person name="Liu X."/>
            <person name="Zhao B."/>
            <person name="Zheng H."/>
            <person name="Hu Y."/>
            <person name="Lu G."/>
            <person name="Yang C."/>
            <person name="Chen J."/>
            <person name="Shan C."/>
            <person name="Zhang L."/>
            <person name="Zhou Y."/>
            <person name="Wang L."/>
            <person name="Guo W."/>
            <person name="Bai Y."/>
            <person name="Ruan J."/>
            <person name="Shangguan X."/>
            <person name="Mao Y."/>
            <person name="Jiang J."/>
            <person name="Zhu Y."/>
            <person name="Lei J."/>
            <person name="Kang H."/>
            <person name="Chen S."/>
            <person name="He X."/>
            <person name="Wang R."/>
            <person name="Wang Y."/>
            <person name="Chen J."/>
            <person name="Wang L."/>
            <person name="Yu S."/>
            <person name="Wang B."/>
            <person name="Wei J."/>
            <person name="Song S."/>
            <person name="Lu X."/>
            <person name="Gao Z."/>
            <person name="Gu W."/>
            <person name="Deng X."/>
            <person name="Ma D."/>
            <person name="Wang S."/>
            <person name="Liang W."/>
            <person name="Fang L."/>
            <person name="Cai C."/>
            <person name="Zhu X."/>
            <person name="Zhou B."/>
            <person name="Zhang Y."/>
            <person name="Chen Z."/>
            <person name="Xu S."/>
            <person name="Zhu R."/>
            <person name="Wang S."/>
            <person name="Zhang T."/>
            <person name="Zhao G."/>
        </authorList>
    </citation>
    <scope>NUCLEOTIDE SEQUENCE [LARGE SCALE GENOMIC DNA]</scope>
    <source>
        <strain evidence="3">cv. Xinhai21</strain>
        <tissue evidence="2">Leaf</tissue>
    </source>
</reference>
<feature type="compositionally biased region" description="Polar residues" evidence="1">
    <location>
        <begin position="107"/>
        <end position="119"/>
    </location>
</feature>
<dbReference type="EMBL" id="KZ663787">
    <property type="protein sequence ID" value="PPS10014.1"/>
    <property type="molecule type" value="Genomic_DNA"/>
</dbReference>
<evidence type="ECO:0000313" key="3">
    <source>
        <dbReference type="Proteomes" id="UP000239757"/>
    </source>
</evidence>
<proteinExistence type="predicted"/>
<accession>A0A2P5Y327</accession>
<evidence type="ECO:0000256" key="1">
    <source>
        <dbReference type="SAM" id="MobiDB-lite"/>
    </source>
</evidence>
<name>A0A2P5Y327_GOSBA</name>
<protein>
    <submittedName>
        <fullName evidence="2">Uncharacterized protein</fullName>
    </submittedName>
</protein>
<dbReference type="PROSITE" id="PS51257">
    <property type="entry name" value="PROKAR_LIPOPROTEIN"/>
    <property type="match status" value="1"/>
</dbReference>
<evidence type="ECO:0000313" key="2">
    <source>
        <dbReference type="EMBL" id="PPS10014.1"/>
    </source>
</evidence>
<organism evidence="2 3">
    <name type="scientific">Gossypium barbadense</name>
    <name type="common">Sea Island cotton</name>
    <name type="synonym">Hibiscus barbadensis</name>
    <dbReference type="NCBI Taxonomy" id="3634"/>
    <lineage>
        <taxon>Eukaryota</taxon>
        <taxon>Viridiplantae</taxon>
        <taxon>Streptophyta</taxon>
        <taxon>Embryophyta</taxon>
        <taxon>Tracheophyta</taxon>
        <taxon>Spermatophyta</taxon>
        <taxon>Magnoliopsida</taxon>
        <taxon>eudicotyledons</taxon>
        <taxon>Gunneridae</taxon>
        <taxon>Pentapetalae</taxon>
        <taxon>rosids</taxon>
        <taxon>malvids</taxon>
        <taxon>Malvales</taxon>
        <taxon>Malvaceae</taxon>
        <taxon>Malvoideae</taxon>
        <taxon>Gossypium</taxon>
    </lineage>
</organism>
<gene>
    <name evidence="2" type="ORF">GOBAR_AA10631</name>
</gene>
<sequence length="119" mass="13064">MVLVKRGILVAMVCGVLVFGCKRVFTVDGVANAGYGVIGSVGSSSFLLDGRDYYNYIMALEGMDLRPALQRLYMTRASAYKDALKSFIEGYQEGIQQIMDKKEDSSKAQQEGNTDKNST</sequence>